<proteinExistence type="predicted"/>
<evidence type="ECO:0000313" key="3">
    <source>
        <dbReference type="Proteomes" id="UP000184383"/>
    </source>
</evidence>
<feature type="compositionally biased region" description="Basic and acidic residues" evidence="1">
    <location>
        <begin position="58"/>
        <end position="78"/>
    </location>
</feature>
<feature type="region of interest" description="Disordered" evidence="1">
    <location>
        <begin position="1"/>
        <end position="115"/>
    </location>
</feature>
<keyword evidence="3" id="KW-1185">Reference proteome</keyword>
<organism evidence="2 3">
    <name type="scientific">Aspergillus wentii DTO 134E9</name>
    <dbReference type="NCBI Taxonomy" id="1073089"/>
    <lineage>
        <taxon>Eukaryota</taxon>
        <taxon>Fungi</taxon>
        <taxon>Dikarya</taxon>
        <taxon>Ascomycota</taxon>
        <taxon>Pezizomycotina</taxon>
        <taxon>Eurotiomycetes</taxon>
        <taxon>Eurotiomycetidae</taxon>
        <taxon>Eurotiales</taxon>
        <taxon>Aspergillaceae</taxon>
        <taxon>Aspergillus</taxon>
        <taxon>Aspergillus subgen. Cremei</taxon>
    </lineage>
</organism>
<feature type="compositionally biased region" description="Basic and acidic residues" evidence="1">
    <location>
        <begin position="8"/>
        <end position="20"/>
    </location>
</feature>
<evidence type="ECO:0000256" key="1">
    <source>
        <dbReference type="SAM" id="MobiDB-lite"/>
    </source>
</evidence>
<dbReference type="EMBL" id="KV878212">
    <property type="protein sequence ID" value="OJJ34776.1"/>
    <property type="molecule type" value="Genomic_DNA"/>
</dbReference>
<sequence>MYKNGRWTRKEDSKRREEKRRPIRGKTPDLLMRQKMGRSPGMGMGEMKIGGRRGGKGGVEKEENREEEREKRVGESERKRWRGGRGVEGEEEEEELGRLLGGEDGQESDERVTRE</sequence>
<accession>A0A1L9RIM3</accession>
<reference evidence="3" key="1">
    <citation type="journal article" date="2017" name="Genome Biol.">
        <title>Comparative genomics reveals high biological diversity and specific adaptations in the industrially and medically important fungal genus Aspergillus.</title>
        <authorList>
            <person name="de Vries R.P."/>
            <person name="Riley R."/>
            <person name="Wiebenga A."/>
            <person name="Aguilar-Osorio G."/>
            <person name="Amillis S."/>
            <person name="Uchima C.A."/>
            <person name="Anderluh G."/>
            <person name="Asadollahi M."/>
            <person name="Askin M."/>
            <person name="Barry K."/>
            <person name="Battaglia E."/>
            <person name="Bayram O."/>
            <person name="Benocci T."/>
            <person name="Braus-Stromeyer S.A."/>
            <person name="Caldana C."/>
            <person name="Canovas D."/>
            <person name="Cerqueira G.C."/>
            <person name="Chen F."/>
            <person name="Chen W."/>
            <person name="Choi C."/>
            <person name="Clum A."/>
            <person name="Dos Santos R.A."/>
            <person name="Damasio A.R."/>
            <person name="Diallinas G."/>
            <person name="Emri T."/>
            <person name="Fekete E."/>
            <person name="Flipphi M."/>
            <person name="Freyberg S."/>
            <person name="Gallo A."/>
            <person name="Gournas C."/>
            <person name="Habgood R."/>
            <person name="Hainaut M."/>
            <person name="Harispe M.L."/>
            <person name="Henrissat B."/>
            <person name="Hilden K.S."/>
            <person name="Hope R."/>
            <person name="Hossain A."/>
            <person name="Karabika E."/>
            <person name="Karaffa L."/>
            <person name="Karanyi Z."/>
            <person name="Krasevec N."/>
            <person name="Kuo A."/>
            <person name="Kusch H."/>
            <person name="LaButti K."/>
            <person name="Lagendijk E.L."/>
            <person name="Lapidus A."/>
            <person name="Levasseur A."/>
            <person name="Lindquist E."/>
            <person name="Lipzen A."/>
            <person name="Logrieco A.F."/>
            <person name="MacCabe A."/>
            <person name="Maekelae M.R."/>
            <person name="Malavazi I."/>
            <person name="Melin P."/>
            <person name="Meyer V."/>
            <person name="Mielnichuk N."/>
            <person name="Miskei M."/>
            <person name="Molnar A.P."/>
            <person name="Mule G."/>
            <person name="Ngan C.Y."/>
            <person name="Orejas M."/>
            <person name="Orosz E."/>
            <person name="Ouedraogo J.P."/>
            <person name="Overkamp K.M."/>
            <person name="Park H.-S."/>
            <person name="Perrone G."/>
            <person name="Piumi F."/>
            <person name="Punt P.J."/>
            <person name="Ram A.F."/>
            <person name="Ramon A."/>
            <person name="Rauscher S."/>
            <person name="Record E."/>
            <person name="Riano-Pachon D.M."/>
            <person name="Robert V."/>
            <person name="Roehrig J."/>
            <person name="Ruller R."/>
            <person name="Salamov A."/>
            <person name="Salih N.S."/>
            <person name="Samson R.A."/>
            <person name="Sandor E."/>
            <person name="Sanguinetti M."/>
            <person name="Schuetze T."/>
            <person name="Sepcic K."/>
            <person name="Shelest E."/>
            <person name="Sherlock G."/>
            <person name="Sophianopoulou V."/>
            <person name="Squina F.M."/>
            <person name="Sun H."/>
            <person name="Susca A."/>
            <person name="Todd R.B."/>
            <person name="Tsang A."/>
            <person name="Unkles S.E."/>
            <person name="van de Wiele N."/>
            <person name="van Rossen-Uffink D."/>
            <person name="Oliveira J.V."/>
            <person name="Vesth T.C."/>
            <person name="Visser J."/>
            <person name="Yu J.-H."/>
            <person name="Zhou M."/>
            <person name="Andersen M.R."/>
            <person name="Archer D.B."/>
            <person name="Baker S.E."/>
            <person name="Benoit I."/>
            <person name="Brakhage A.A."/>
            <person name="Braus G.H."/>
            <person name="Fischer R."/>
            <person name="Frisvad J.C."/>
            <person name="Goldman G.H."/>
            <person name="Houbraken J."/>
            <person name="Oakley B."/>
            <person name="Pocsi I."/>
            <person name="Scazzocchio C."/>
            <person name="Seiboth B."/>
            <person name="vanKuyk P.A."/>
            <person name="Wortman J."/>
            <person name="Dyer P.S."/>
            <person name="Grigoriev I.V."/>
        </authorList>
    </citation>
    <scope>NUCLEOTIDE SEQUENCE [LARGE SCALE GENOMIC DNA]</scope>
    <source>
        <strain evidence="3">DTO 134E9</strain>
    </source>
</reference>
<dbReference type="VEuPathDB" id="FungiDB:ASPWEDRAFT_476923"/>
<gene>
    <name evidence="2" type="ORF">ASPWEDRAFT_476923</name>
</gene>
<evidence type="ECO:0000313" key="2">
    <source>
        <dbReference type="EMBL" id="OJJ34776.1"/>
    </source>
</evidence>
<dbReference type="GeneID" id="63752846"/>
<name>A0A1L9RIM3_ASPWE</name>
<dbReference type="RefSeq" id="XP_040688452.1">
    <property type="nucleotide sequence ID" value="XM_040836998.1"/>
</dbReference>
<dbReference type="Proteomes" id="UP000184383">
    <property type="component" value="Unassembled WGS sequence"/>
</dbReference>
<protein>
    <submittedName>
        <fullName evidence="2">Uncharacterized protein</fullName>
    </submittedName>
</protein>
<dbReference type="AlphaFoldDB" id="A0A1L9RIM3"/>